<reference evidence="1 2" key="1">
    <citation type="submission" date="2019-09" db="EMBL/GenBank/DDBJ databases">
        <title>Serinicoccus pratensis sp. nov., isolated from meadow soil.</title>
        <authorList>
            <person name="Zhang W."/>
        </authorList>
    </citation>
    <scope>NUCLEOTIDE SEQUENCE [LARGE SCALE GENOMIC DNA]</scope>
    <source>
        <strain evidence="1 2">W204</strain>
    </source>
</reference>
<gene>
    <name evidence="1" type="ORF">FY030_00405</name>
</gene>
<dbReference type="Pfam" id="PF05834">
    <property type="entry name" value="Lycopene_cycl"/>
    <property type="match status" value="1"/>
</dbReference>
<dbReference type="EMBL" id="CP044427">
    <property type="protein sequence ID" value="QFG67387.1"/>
    <property type="molecule type" value="Genomic_DNA"/>
</dbReference>
<dbReference type="PANTHER" id="PTHR39757:SF5">
    <property type="entry name" value="OS02G0190600 PROTEIN"/>
    <property type="match status" value="1"/>
</dbReference>
<protein>
    <submittedName>
        <fullName evidence="1">Lycopene cyclase</fullName>
    </submittedName>
</protein>
<name>A0A5J6V1F5_9MICO</name>
<dbReference type="PANTHER" id="PTHR39757">
    <property type="match status" value="1"/>
</dbReference>
<proteinExistence type="predicted"/>
<dbReference type="InterPro" id="IPR036188">
    <property type="entry name" value="FAD/NAD-bd_sf"/>
</dbReference>
<accession>A0A5J6V1F5</accession>
<dbReference type="OrthoDB" id="537501at2"/>
<evidence type="ECO:0000313" key="1">
    <source>
        <dbReference type="EMBL" id="QFG67387.1"/>
    </source>
</evidence>
<sequence>MVDVAVVGLGPAGRALASRLVARGASVLAVDPRPQAVWTPTYGVWAEDLGDTPAGVIRSLIRRPEIRAHGHHVLPRRYAVLDNAALQRALPLQGAQVRAERLTDEEVVALRREAAVVVDARGARPAGPRSTDPAPAQTAYGIVVPAAEAAPALGGAEGLIMDWRTDWAPPGSTRGRGPATFLYAIPLGDGTVLLEETCLAAAPGLPVEELKARLRRRLLARGMGASAIEEPLAREVVRIPMRGRGRKPPGGVLAVGTAGRGGNIVTGYSVTHSLLSADALAARIVQGRVPRQVDPLGPSDAVREAGLRALLRLDVEGTLDLFDAFGRLPGARQRAFWSREARAGGMAASMWGMFTRMPPRSQLELARATLGR</sequence>
<keyword evidence="2" id="KW-1185">Reference proteome</keyword>
<evidence type="ECO:0000313" key="2">
    <source>
        <dbReference type="Proteomes" id="UP000326546"/>
    </source>
</evidence>
<dbReference type="KEGG" id="serw:FY030_00405"/>
<dbReference type="Gene3D" id="3.50.50.60">
    <property type="entry name" value="FAD/NAD(P)-binding domain"/>
    <property type="match status" value="1"/>
</dbReference>
<dbReference type="SUPFAM" id="SSF51905">
    <property type="entry name" value="FAD/NAD(P)-binding domain"/>
    <property type="match status" value="1"/>
</dbReference>
<dbReference type="Proteomes" id="UP000326546">
    <property type="component" value="Chromosome"/>
</dbReference>
<organism evidence="1 2">
    <name type="scientific">Ornithinimicrobium pratense</name>
    <dbReference type="NCBI Taxonomy" id="2593973"/>
    <lineage>
        <taxon>Bacteria</taxon>
        <taxon>Bacillati</taxon>
        <taxon>Actinomycetota</taxon>
        <taxon>Actinomycetes</taxon>
        <taxon>Micrococcales</taxon>
        <taxon>Ornithinimicrobiaceae</taxon>
        <taxon>Ornithinimicrobium</taxon>
    </lineage>
</organism>
<dbReference type="AlphaFoldDB" id="A0A5J6V1F5"/>
<dbReference type="RefSeq" id="WP_158059785.1">
    <property type="nucleotide sequence ID" value="NZ_CP044427.1"/>
</dbReference>